<gene>
    <name evidence="2" type="ORF">AAFF_G00227740</name>
</gene>
<organism evidence="2 3">
    <name type="scientific">Aldrovandia affinis</name>
    <dbReference type="NCBI Taxonomy" id="143900"/>
    <lineage>
        <taxon>Eukaryota</taxon>
        <taxon>Metazoa</taxon>
        <taxon>Chordata</taxon>
        <taxon>Craniata</taxon>
        <taxon>Vertebrata</taxon>
        <taxon>Euteleostomi</taxon>
        <taxon>Actinopterygii</taxon>
        <taxon>Neopterygii</taxon>
        <taxon>Teleostei</taxon>
        <taxon>Notacanthiformes</taxon>
        <taxon>Halosauridae</taxon>
        <taxon>Aldrovandia</taxon>
    </lineage>
</organism>
<protein>
    <submittedName>
        <fullName evidence="2">Uncharacterized protein</fullName>
    </submittedName>
</protein>
<feature type="region of interest" description="Disordered" evidence="1">
    <location>
        <begin position="1"/>
        <end position="69"/>
    </location>
</feature>
<reference evidence="2" key="1">
    <citation type="journal article" date="2023" name="Science">
        <title>Genome structures resolve the early diversification of teleost fishes.</title>
        <authorList>
            <person name="Parey E."/>
            <person name="Louis A."/>
            <person name="Montfort J."/>
            <person name="Bouchez O."/>
            <person name="Roques C."/>
            <person name="Iampietro C."/>
            <person name="Lluch J."/>
            <person name="Castinel A."/>
            <person name="Donnadieu C."/>
            <person name="Desvignes T."/>
            <person name="Floi Bucao C."/>
            <person name="Jouanno E."/>
            <person name="Wen M."/>
            <person name="Mejri S."/>
            <person name="Dirks R."/>
            <person name="Jansen H."/>
            <person name="Henkel C."/>
            <person name="Chen W.J."/>
            <person name="Zahm M."/>
            <person name="Cabau C."/>
            <person name="Klopp C."/>
            <person name="Thompson A.W."/>
            <person name="Robinson-Rechavi M."/>
            <person name="Braasch I."/>
            <person name="Lecointre G."/>
            <person name="Bobe J."/>
            <person name="Postlethwait J.H."/>
            <person name="Berthelot C."/>
            <person name="Roest Crollius H."/>
            <person name="Guiguen Y."/>
        </authorList>
    </citation>
    <scope>NUCLEOTIDE SEQUENCE</scope>
    <source>
        <strain evidence="2">NC1722</strain>
    </source>
</reference>
<feature type="compositionally biased region" description="Polar residues" evidence="1">
    <location>
        <begin position="29"/>
        <end position="39"/>
    </location>
</feature>
<keyword evidence="3" id="KW-1185">Reference proteome</keyword>
<comment type="caution">
    <text evidence="2">The sequence shown here is derived from an EMBL/GenBank/DDBJ whole genome shotgun (WGS) entry which is preliminary data.</text>
</comment>
<proteinExistence type="predicted"/>
<evidence type="ECO:0000313" key="3">
    <source>
        <dbReference type="Proteomes" id="UP001221898"/>
    </source>
</evidence>
<dbReference type="AlphaFoldDB" id="A0AAD7TBJ2"/>
<accession>A0AAD7TBJ2</accession>
<dbReference type="Proteomes" id="UP001221898">
    <property type="component" value="Unassembled WGS sequence"/>
</dbReference>
<feature type="compositionally biased region" description="Polar residues" evidence="1">
    <location>
        <begin position="60"/>
        <end position="69"/>
    </location>
</feature>
<dbReference type="EMBL" id="JAINUG010000003">
    <property type="protein sequence ID" value="KAJ8417931.1"/>
    <property type="molecule type" value="Genomic_DNA"/>
</dbReference>
<evidence type="ECO:0000256" key="1">
    <source>
        <dbReference type="SAM" id="MobiDB-lite"/>
    </source>
</evidence>
<evidence type="ECO:0000313" key="2">
    <source>
        <dbReference type="EMBL" id="KAJ8417931.1"/>
    </source>
</evidence>
<feature type="compositionally biased region" description="Polar residues" evidence="1">
    <location>
        <begin position="1"/>
        <end position="13"/>
    </location>
</feature>
<sequence>MQQLAEQSLQTGEGRSALSRGTRWGELSANGTEEQQGVRSSAARREQRVHPSLPVEPTGQAVTRTPINRPTDTIITAIASIHVAYLRTVRPSAVVQVPWGGGGGSEGREHYPRATLFGDSAVGGR</sequence>
<name>A0AAD7TBJ2_9TELE</name>